<dbReference type="Pfam" id="PF00583">
    <property type="entry name" value="Acetyltransf_1"/>
    <property type="match status" value="1"/>
</dbReference>
<dbReference type="Gene3D" id="3.40.630.30">
    <property type="match status" value="1"/>
</dbReference>
<dbReference type="GO" id="GO:0016747">
    <property type="term" value="F:acyltransferase activity, transferring groups other than amino-acyl groups"/>
    <property type="evidence" value="ECO:0007669"/>
    <property type="project" value="InterPro"/>
</dbReference>
<comment type="caution">
    <text evidence="2">The sequence shown here is derived from an EMBL/GenBank/DDBJ whole genome shotgun (WGS) entry which is preliminary data.</text>
</comment>
<evidence type="ECO:0000313" key="2">
    <source>
        <dbReference type="EMBL" id="CAF9943332.1"/>
    </source>
</evidence>
<dbReference type="InterPro" id="IPR016181">
    <property type="entry name" value="Acyl_CoA_acyltransferase"/>
</dbReference>
<dbReference type="InterPro" id="IPR052523">
    <property type="entry name" value="Trichothecene_AcTrans"/>
</dbReference>
<keyword evidence="3" id="KW-1185">Reference proteome</keyword>
<dbReference type="PROSITE" id="PS51186">
    <property type="entry name" value="GNAT"/>
    <property type="match status" value="1"/>
</dbReference>
<accession>A0A8H3J9Y2</accession>
<dbReference type="PANTHER" id="PTHR42791:SF14">
    <property type="entry name" value="N-ACETYLTRANSFERASE DOMAIN-CONTAINING PROTEIN"/>
    <property type="match status" value="1"/>
</dbReference>
<dbReference type="AlphaFoldDB" id="A0A8H3J9Y2"/>
<organism evidence="2 3">
    <name type="scientific">Alectoria fallacina</name>
    <dbReference type="NCBI Taxonomy" id="1903189"/>
    <lineage>
        <taxon>Eukaryota</taxon>
        <taxon>Fungi</taxon>
        <taxon>Dikarya</taxon>
        <taxon>Ascomycota</taxon>
        <taxon>Pezizomycotina</taxon>
        <taxon>Lecanoromycetes</taxon>
        <taxon>OSLEUM clade</taxon>
        <taxon>Lecanoromycetidae</taxon>
        <taxon>Lecanorales</taxon>
        <taxon>Lecanorineae</taxon>
        <taxon>Parmeliaceae</taxon>
        <taxon>Alectoria</taxon>
    </lineage>
</organism>
<dbReference type="InterPro" id="IPR000182">
    <property type="entry name" value="GNAT_dom"/>
</dbReference>
<dbReference type="SUPFAM" id="SSF55729">
    <property type="entry name" value="Acyl-CoA N-acyltransferases (Nat)"/>
    <property type="match status" value="1"/>
</dbReference>
<evidence type="ECO:0000259" key="1">
    <source>
        <dbReference type="PROSITE" id="PS51186"/>
    </source>
</evidence>
<sequence length="223" mass="25468">MVLIVEKAQEADLQRLLDIMYVAFSKDSENRIMFPVIPGPEARGASIERWRDEILMNPTIRFTKAVDTDMNEIIAFARWNIYQVERSESEWKITEPRNWDIGTNVEAANEFYNAVCGKRQSFMGGKPHCRLNMLVCEPQHQREGAGRMLLRWGLKLADGLGLEAYLEASSEGHHLYETAGFEDVGTLDMDMSKYGGHGSHRHFVMIRSVQQIHGVENTSRPIP</sequence>
<dbReference type="EMBL" id="CAJPDR010000972">
    <property type="protein sequence ID" value="CAF9943332.1"/>
    <property type="molecule type" value="Genomic_DNA"/>
</dbReference>
<name>A0A8H3J9Y2_9LECA</name>
<dbReference type="PANTHER" id="PTHR42791">
    <property type="entry name" value="GNAT FAMILY ACETYLTRANSFERASE"/>
    <property type="match status" value="1"/>
</dbReference>
<protein>
    <recommendedName>
        <fullName evidence="1">N-acetyltransferase domain-containing protein</fullName>
    </recommendedName>
</protein>
<reference evidence="2" key="1">
    <citation type="submission" date="2021-03" db="EMBL/GenBank/DDBJ databases">
        <authorList>
            <person name="Tagirdzhanova G."/>
        </authorList>
    </citation>
    <scope>NUCLEOTIDE SEQUENCE</scope>
</reference>
<dbReference type="OrthoDB" id="2832510at2759"/>
<gene>
    <name evidence="2" type="ORF">ALECFALPRED_011071</name>
</gene>
<feature type="domain" description="N-acetyltransferase" evidence="1">
    <location>
        <begin position="60"/>
        <end position="210"/>
    </location>
</feature>
<dbReference type="Proteomes" id="UP000664203">
    <property type="component" value="Unassembled WGS sequence"/>
</dbReference>
<evidence type="ECO:0000313" key="3">
    <source>
        <dbReference type="Proteomes" id="UP000664203"/>
    </source>
</evidence>
<proteinExistence type="predicted"/>